<name>A0ABW9BRM7_9BURK</name>
<reference evidence="2 3" key="1">
    <citation type="journal article" date="2024" name="Chem. Sci.">
        <title>Discovery of megapolipeptins by genome mining of a Burkholderiales bacteria collection.</title>
        <authorList>
            <person name="Paulo B.S."/>
            <person name="Recchia M.J.J."/>
            <person name="Lee S."/>
            <person name="Fergusson C.H."/>
            <person name="Romanowski S.B."/>
            <person name="Hernandez A."/>
            <person name="Krull N."/>
            <person name="Liu D.Y."/>
            <person name="Cavanagh H."/>
            <person name="Bos A."/>
            <person name="Gray C.A."/>
            <person name="Murphy B.T."/>
            <person name="Linington R.G."/>
            <person name="Eustaquio A.S."/>
        </authorList>
    </citation>
    <scope>NUCLEOTIDE SEQUENCE [LARGE SCALE GENOMIC DNA]</scope>
    <source>
        <strain evidence="2 3">RL17-351-BIE-A</strain>
    </source>
</reference>
<feature type="compositionally biased region" description="Polar residues" evidence="1">
    <location>
        <begin position="267"/>
        <end position="283"/>
    </location>
</feature>
<sequence length="468" mass="50472">MPATPQTASATMATAQDMPTYDVTVTDRVVSFIIYCAPLDDAHNAPFANVFGSTDVAYRAVTDSASYLTTLPYVLIDADTEKVLFPVQAANGGTQSFPARVALENNALHDGKRWKHSLPAMHIPDETRRIALHIANDAYADHRNFKLFSWSVPDAAHSKVHIYEVRADVKSEFAQLNALGQVPTDNSLVAKPDVQNEYYGYLDGDLWLRISHEFTAADILRLCPAGIISRTSLTSTAASQSGAANGILSLPSTSAQTSAAAVGFQSGASSPGISSPTAQNGTPGATDEQLHVDWSVVLAPIYAAGHDSRSMNAFNVAIPELGITVNFGVRAFANAINSSARTTIQQALCRTSPRAFAAVLRAAWRLNIDPLYLSSSWRPMLGSSLHKMGIGIDVTRFDDDAESIHVAIRNQGAQDRNHPFPSTVGGRKLGALYTELTHDAQIAATQVFTPWVHWVEPHDTHMHVTAAR</sequence>
<organism evidence="2 3">
    <name type="scientific">Paraburkholderia phytofirmans</name>
    <dbReference type="NCBI Taxonomy" id="261302"/>
    <lineage>
        <taxon>Bacteria</taxon>
        <taxon>Pseudomonadati</taxon>
        <taxon>Pseudomonadota</taxon>
        <taxon>Betaproteobacteria</taxon>
        <taxon>Burkholderiales</taxon>
        <taxon>Burkholderiaceae</taxon>
        <taxon>Paraburkholderia</taxon>
    </lineage>
</organism>
<keyword evidence="3" id="KW-1185">Reference proteome</keyword>
<evidence type="ECO:0000256" key="1">
    <source>
        <dbReference type="SAM" id="MobiDB-lite"/>
    </source>
</evidence>
<protein>
    <submittedName>
        <fullName evidence="2">Uncharacterized protein</fullName>
    </submittedName>
</protein>
<accession>A0ABW9BRM7</accession>
<comment type="caution">
    <text evidence="2">The sequence shown here is derived from an EMBL/GenBank/DDBJ whole genome shotgun (WGS) entry which is preliminary data.</text>
</comment>
<dbReference type="Proteomes" id="UP001629274">
    <property type="component" value="Unassembled WGS sequence"/>
</dbReference>
<dbReference type="EMBL" id="JAQQDR010000011">
    <property type="protein sequence ID" value="MFM0241866.1"/>
    <property type="molecule type" value="Genomic_DNA"/>
</dbReference>
<gene>
    <name evidence="2" type="ORF">PQR03_27375</name>
</gene>
<evidence type="ECO:0000313" key="3">
    <source>
        <dbReference type="Proteomes" id="UP001629274"/>
    </source>
</evidence>
<feature type="region of interest" description="Disordered" evidence="1">
    <location>
        <begin position="267"/>
        <end position="286"/>
    </location>
</feature>
<dbReference type="RefSeq" id="WP_408263800.1">
    <property type="nucleotide sequence ID" value="NZ_JAQQCK010000017.1"/>
</dbReference>
<evidence type="ECO:0000313" key="2">
    <source>
        <dbReference type="EMBL" id="MFM0241866.1"/>
    </source>
</evidence>
<proteinExistence type="predicted"/>